<dbReference type="EC" id="4.2.2.29" evidence="7"/>
<evidence type="ECO:0000256" key="1">
    <source>
        <dbReference type="ARBA" id="ARBA00022475"/>
    </source>
</evidence>
<sequence>MADDNHDALAERDNDHSGERAAAPRVAPRSPSEAIKPMAAPPPPPKTVRRRRGGFLSALSGFFTFLAVAALGVGGAVYVGKRQFSTPGPLAEDKVVIVKGGNQAVAETLQREGVISQPMLFVIGLHLSGANDDIKAGEYLFRQGASMRDVMDTLVAGRTVLHSITIPEGLTSEQIVARLMEIDVLTGEVREPPREGSLLPETYKVPRGTTRQSIIERMAQDQRKVVNEVWARRSPELPIRTPHELVTLASIVEKETGRADERTRVAGVFINRLQKKMKLQSDPTIVYGIVGGKGTLGRGILKSEINQATPYNTYVIDGLPPGPIANPGRAALEAAANPSRTRDLYFVADGNGGHVFAETLDQHAKNVARWRQIEAQKAAAGKADTAVDRVDPTKDDVRGDAPAVPAGAAAFAPTGVETFPVPAGRQPGGKPGQRSRAFDASEGTDRDPLRNKTYDLNSPKTVPAIRP</sequence>
<feature type="transmembrane region" description="Helical" evidence="7">
    <location>
        <begin position="55"/>
        <end position="79"/>
    </location>
</feature>
<comment type="subcellular location">
    <subcellularLocation>
        <location evidence="7">Cell inner membrane</location>
        <topology evidence="7">Single-pass membrane protein</topology>
    </subcellularLocation>
</comment>
<evidence type="ECO:0000313" key="10">
    <source>
        <dbReference type="Proteomes" id="UP001321492"/>
    </source>
</evidence>
<evidence type="ECO:0000256" key="8">
    <source>
        <dbReference type="SAM" id="MobiDB-lite"/>
    </source>
</evidence>
<comment type="similarity">
    <text evidence="7">Belongs to the transglycosylase MltG family.</text>
</comment>
<feature type="region of interest" description="Disordered" evidence="8">
    <location>
        <begin position="384"/>
        <end position="467"/>
    </location>
</feature>
<organism evidence="9 10">
    <name type="scientific">Chelatococcus albus</name>
    <dbReference type="NCBI Taxonomy" id="3047466"/>
    <lineage>
        <taxon>Bacteria</taxon>
        <taxon>Pseudomonadati</taxon>
        <taxon>Pseudomonadota</taxon>
        <taxon>Alphaproteobacteria</taxon>
        <taxon>Hyphomicrobiales</taxon>
        <taxon>Chelatococcaceae</taxon>
        <taxon>Chelatococcus</taxon>
    </lineage>
</organism>
<evidence type="ECO:0000256" key="6">
    <source>
        <dbReference type="ARBA" id="ARBA00023316"/>
    </source>
</evidence>
<keyword evidence="2 7" id="KW-0812">Transmembrane</keyword>
<dbReference type="CDD" id="cd08010">
    <property type="entry name" value="MltG_like"/>
    <property type="match status" value="1"/>
</dbReference>
<dbReference type="Proteomes" id="UP001321492">
    <property type="component" value="Unassembled WGS sequence"/>
</dbReference>
<feature type="compositionally biased region" description="Basic and acidic residues" evidence="8">
    <location>
        <begin position="1"/>
        <end position="19"/>
    </location>
</feature>
<feature type="region of interest" description="Disordered" evidence="8">
    <location>
        <begin position="1"/>
        <end position="51"/>
    </location>
</feature>
<evidence type="ECO:0000256" key="5">
    <source>
        <dbReference type="ARBA" id="ARBA00023239"/>
    </source>
</evidence>
<dbReference type="PANTHER" id="PTHR30518">
    <property type="entry name" value="ENDOLYTIC MUREIN TRANSGLYCOSYLASE"/>
    <property type="match status" value="1"/>
</dbReference>
<comment type="caution">
    <text evidence="9">The sequence shown here is derived from an EMBL/GenBank/DDBJ whole genome shotgun (WGS) entry which is preliminary data.</text>
</comment>
<keyword evidence="10" id="KW-1185">Reference proteome</keyword>
<evidence type="ECO:0000313" key="9">
    <source>
        <dbReference type="EMBL" id="MDJ1159676.1"/>
    </source>
</evidence>
<keyword evidence="6 7" id="KW-0961">Cell wall biogenesis/degradation</keyword>
<keyword evidence="1 7" id="KW-1003">Cell membrane</keyword>
<dbReference type="NCBIfam" id="TIGR00247">
    <property type="entry name" value="endolytic transglycosylase MltG"/>
    <property type="match status" value="1"/>
</dbReference>
<feature type="site" description="Important for catalytic activity" evidence="7">
    <location>
        <position position="255"/>
    </location>
</feature>
<dbReference type="EMBL" id="JASJEV010000011">
    <property type="protein sequence ID" value="MDJ1159676.1"/>
    <property type="molecule type" value="Genomic_DNA"/>
</dbReference>
<comment type="catalytic activity">
    <reaction evidence="7">
        <text>a peptidoglycan chain = a peptidoglycan chain with N-acetyl-1,6-anhydromuramyl-[peptide] at the reducing end + a peptidoglycan chain with N-acetylglucosamine at the non-reducing end.</text>
        <dbReference type="EC" id="4.2.2.29"/>
    </reaction>
</comment>
<accession>A0ABT7AJW6</accession>
<dbReference type="InterPro" id="IPR003770">
    <property type="entry name" value="MLTG-like"/>
</dbReference>
<name>A0ABT7AJW6_9HYPH</name>
<feature type="compositionally biased region" description="Basic and acidic residues" evidence="8">
    <location>
        <begin position="385"/>
        <end position="399"/>
    </location>
</feature>
<dbReference type="Gene3D" id="3.30.160.60">
    <property type="entry name" value="Classic Zinc Finger"/>
    <property type="match status" value="1"/>
</dbReference>
<keyword evidence="4 7" id="KW-0472">Membrane</keyword>
<gene>
    <name evidence="7 9" type="primary">mltG</name>
    <name evidence="9" type="ORF">QNA08_15740</name>
</gene>
<dbReference type="RefSeq" id="WP_283741674.1">
    <property type="nucleotide sequence ID" value="NZ_JASJEV010000011.1"/>
</dbReference>
<feature type="compositionally biased region" description="Basic and acidic residues" evidence="8">
    <location>
        <begin position="436"/>
        <end position="453"/>
    </location>
</feature>
<evidence type="ECO:0000256" key="3">
    <source>
        <dbReference type="ARBA" id="ARBA00022989"/>
    </source>
</evidence>
<dbReference type="Gene3D" id="3.30.1490.480">
    <property type="entry name" value="Endolytic murein transglycosylase"/>
    <property type="match status" value="1"/>
</dbReference>
<feature type="compositionally biased region" description="Low complexity" evidence="8">
    <location>
        <begin position="20"/>
        <end position="38"/>
    </location>
</feature>
<comment type="function">
    <text evidence="7">Functions as a peptidoglycan terminase that cleaves nascent peptidoglycan strands endolytically to terminate their elongation.</text>
</comment>
<evidence type="ECO:0000256" key="7">
    <source>
        <dbReference type="HAMAP-Rule" id="MF_02065"/>
    </source>
</evidence>
<dbReference type="PANTHER" id="PTHR30518:SF2">
    <property type="entry name" value="ENDOLYTIC MUREIN TRANSGLYCOSYLASE"/>
    <property type="match status" value="1"/>
</dbReference>
<feature type="compositionally biased region" description="Low complexity" evidence="8">
    <location>
        <begin position="400"/>
        <end position="416"/>
    </location>
</feature>
<evidence type="ECO:0000256" key="2">
    <source>
        <dbReference type="ARBA" id="ARBA00022692"/>
    </source>
</evidence>
<keyword evidence="3 7" id="KW-1133">Transmembrane helix</keyword>
<dbReference type="Pfam" id="PF02618">
    <property type="entry name" value="YceG"/>
    <property type="match status" value="1"/>
</dbReference>
<protein>
    <recommendedName>
        <fullName evidence="7">Endolytic murein transglycosylase</fullName>
        <ecNumber evidence="7">4.2.2.29</ecNumber>
    </recommendedName>
    <alternativeName>
        <fullName evidence="7">Peptidoglycan lytic transglycosylase</fullName>
    </alternativeName>
    <alternativeName>
        <fullName evidence="7">Peptidoglycan polymerization terminase</fullName>
    </alternativeName>
</protein>
<dbReference type="HAMAP" id="MF_02065">
    <property type="entry name" value="MltG"/>
    <property type="match status" value="1"/>
</dbReference>
<keyword evidence="7" id="KW-0997">Cell inner membrane</keyword>
<proteinExistence type="inferred from homology"/>
<reference evidence="9 10" key="1">
    <citation type="submission" date="2023-05" db="EMBL/GenBank/DDBJ databases">
        <title>Chelatococcus sp. nov., a moderately thermophilic bacterium isolated from hot spring microbial mat.</title>
        <authorList>
            <person name="Hu C.-J."/>
            <person name="Li W.-J."/>
        </authorList>
    </citation>
    <scope>NUCLEOTIDE SEQUENCE [LARGE SCALE GENOMIC DNA]</scope>
    <source>
        <strain evidence="9 10">SYSU G07232</strain>
    </source>
</reference>
<evidence type="ECO:0000256" key="4">
    <source>
        <dbReference type="ARBA" id="ARBA00023136"/>
    </source>
</evidence>
<keyword evidence="5 7" id="KW-0456">Lyase</keyword>